<evidence type="ECO:0000256" key="1">
    <source>
        <dbReference type="SAM" id="Phobius"/>
    </source>
</evidence>
<feature type="transmembrane region" description="Helical" evidence="1">
    <location>
        <begin position="12"/>
        <end position="35"/>
    </location>
</feature>
<dbReference type="Proteomes" id="UP001218034">
    <property type="component" value="Chromosome"/>
</dbReference>
<keyword evidence="1" id="KW-0472">Membrane</keyword>
<organism evidence="2 3">
    <name type="scientific">Candidatus Nanohalococcus occultus</name>
    <dbReference type="NCBI Taxonomy" id="2978047"/>
    <lineage>
        <taxon>Archaea</taxon>
        <taxon>Candidatus Nanohalarchaeota</taxon>
        <taxon>Candidatus Nanohalarchaeota incertae sedis</taxon>
        <taxon>Candidatus Nanohalococcus</taxon>
    </lineage>
</organism>
<dbReference type="EMBL" id="CP104395">
    <property type="protein sequence ID" value="WEL19546.1"/>
    <property type="molecule type" value="Genomic_DNA"/>
</dbReference>
<reference evidence="2 3" key="1">
    <citation type="submission" date="2022-09" db="EMBL/GenBank/DDBJ databases">
        <title>Xylan utilization by haloarchaea-nanohaloarchaea associations.</title>
        <authorList>
            <person name="Yakimov M."/>
        </authorList>
    </citation>
    <scope>NUCLEOTIDE SEQUENCE [LARGE SCALE GENOMIC DNA]</scope>
    <source>
        <strain evidence="2 3">SVXNc</strain>
    </source>
</reference>
<protein>
    <submittedName>
        <fullName evidence="2">Uncharacterized protein</fullName>
    </submittedName>
</protein>
<keyword evidence="1" id="KW-0812">Transmembrane</keyword>
<gene>
    <name evidence="2" type="ORF">SVXNc_0528</name>
</gene>
<keyword evidence="3" id="KW-1185">Reference proteome</keyword>
<sequence length="120" mass="13669">MFMTVGEIVFAINTSGTLAIGAICFFIVYTTFKGIEEQAIQEFSKRFMMAISLLLLYVSYFMMYNSILSGVQYASLPLYLLLVAVFIYMIYAAVAFERVAEKYGISTNEKLEKMKNQEGR</sequence>
<evidence type="ECO:0000313" key="2">
    <source>
        <dbReference type="EMBL" id="WEL19546.1"/>
    </source>
</evidence>
<evidence type="ECO:0000313" key="3">
    <source>
        <dbReference type="Proteomes" id="UP001218034"/>
    </source>
</evidence>
<feature type="transmembrane region" description="Helical" evidence="1">
    <location>
        <begin position="47"/>
        <end position="64"/>
    </location>
</feature>
<accession>A0ABY8CE98</accession>
<keyword evidence="1" id="KW-1133">Transmembrane helix</keyword>
<feature type="transmembrane region" description="Helical" evidence="1">
    <location>
        <begin position="76"/>
        <end position="96"/>
    </location>
</feature>
<proteinExistence type="predicted"/>
<name>A0ABY8CE98_9ARCH</name>